<evidence type="ECO:0000313" key="1">
    <source>
        <dbReference type="EMBL" id="CCF84134.1"/>
    </source>
</evidence>
<evidence type="ECO:0000313" key="2">
    <source>
        <dbReference type="Proteomes" id="UP000004221"/>
    </source>
</evidence>
<accession>I4EHH2</accession>
<dbReference type="EMBL" id="CAGS01000237">
    <property type="protein sequence ID" value="CCF84134.1"/>
    <property type="molecule type" value="Genomic_DNA"/>
</dbReference>
<gene>
    <name evidence="1" type="ORF">NITHO_3110007</name>
</gene>
<dbReference type="Proteomes" id="UP000004221">
    <property type="component" value="Unassembled WGS sequence"/>
</dbReference>
<keyword evidence="2" id="KW-1185">Reference proteome</keyword>
<sequence>MSRLERVLDVAQAAPEARFAAGMIASAVQEARLGDREAYRWLERCGMNWLSAIVPDNVDPETIHRALLAQAAPRGAWQSKLELEMTS</sequence>
<protein>
    <submittedName>
        <fullName evidence="1">Uncharacterized protein</fullName>
    </submittedName>
</protein>
<comment type="caution">
    <text evidence="1">The sequence shown here is derived from an EMBL/GenBank/DDBJ whole genome shotgun (WGS) entry which is preliminary data.</text>
</comment>
<name>I4EHH2_9BACT</name>
<reference evidence="1 2" key="1">
    <citation type="journal article" date="2012" name="ISME J.">
        <title>Nitrification expanded: discovery, physiology and genomics of a nitrite-oxidizing bacterium from the phylum Chloroflexi.</title>
        <authorList>
            <person name="Sorokin D.Y."/>
            <person name="Lucker S."/>
            <person name="Vejmelkova D."/>
            <person name="Kostrikina N.A."/>
            <person name="Kleerebezem R."/>
            <person name="Rijpstra W.I."/>
            <person name="Damste J.S."/>
            <person name="Le Paslier D."/>
            <person name="Muyzer G."/>
            <person name="Wagner M."/>
            <person name="van Loosdrecht M.C."/>
            <person name="Daims H."/>
        </authorList>
    </citation>
    <scope>NUCLEOTIDE SEQUENCE [LARGE SCALE GENOMIC DNA]</scope>
    <source>
        <strain evidence="2">none</strain>
    </source>
</reference>
<dbReference type="AlphaFoldDB" id="I4EHH2"/>
<proteinExistence type="predicted"/>
<dbReference type="RefSeq" id="WP_008478049.1">
    <property type="nucleotide sequence ID" value="NZ_CAGS01000237.1"/>
</dbReference>
<organism evidence="1 2">
    <name type="scientific">Nitrolancea hollandica Lb</name>
    <dbReference type="NCBI Taxonomy" id="1129897"/>
    <lineage>
        <taxon>Bacteria</taxon>
        <taxon>Pseudomonadati</taxon>
        <taxon>Thermomicrobiota</taxon>
        <taxon>Thermomicrobia</taxon>
        <taxon>Sphaerobacterales</taxon>
        <taxon>Sphaerobacterineae</taxon>
        <taxon>Sphaerobacteraceae</taxon>
        <taxon>Nitrolancea</taxon>
    </lineage>
</organism>